<keyword evidence="3" id="KW-1185">Reference proteome</keyword>
<evidence type="ECO:0000313" key="3">
    <source>
        <dbReference type="Proteomes" id="UP001165042"/>
    </source>
</evidence>
<evidence type="ECO:0000256" key="1">
    <source>
        <dbReference type="SAM" id="MobiDB-lite"/>
    </source>
</evidence>
<protein>
    <submittedName>
        <fullName evidence="2">Uncharacterized protein</fullName>
    </submittedName>
</protein>
<dbReference type="AlphaFoldDB" id="A0A9W6QEU8"/>
<accession>A0A9W6QEU8</accession>
<evidence type="ECO:0000313" key="2">
    <source>
        <dbReference type="EMBL" id="GLW89641.1"/>
    </source>
</evidence>
<sequence length="323" mass="35503">MHTSVTADNGAEGLPIPGGAPSEPITAEYIESIRQKMRLLLAMDAQFGGNEASTQAVRLFRSTHRWVGASPCPGSLRRDLHSTVGELAEIAGWLLYDANRQQEARRLNHEALYYLRQAGGRSLEILTLQNMSMQAEYLDRPVEALDIAQSVIEANHLTPRVSALFQARSAHALALQGRRVDAEMMFSRARNLFLDGPGADDPSWAYWVDDIQFAWFEAKVRTAQGDHGRSVDIFADALARSPKHRVRGMFSRTTYLFESLVAVGDWRQAESLVPHLEPYIREVGSGRTAAILAGALGTVEAMKVSPSLRDGATHLRGLLGGAQ</sequence>
<reference evidence="2" key="1">
    <citation type="submission" date="2023-02" db="EMBL/GenBank/DDBJ databases">
        <title>Actinokineospora globicatena NBRC 15670.</title>
        <authorList>
            <person name="Ichikawa N."/>
            <person name="Sato H."/>
            <person name="Tonouchi N."/>
        </authorList>
    </citation>
    <scope>NUCLEOTIDE SEQUENCE</scope>
    <source>
        <strain evidence="2">NBRC 15670</strain>
    </source>
</reference>
<dbReference type="Proteomes" id="UP001165042">
    <property type="component" value="Unassembled WGS sequence"/>
</dbReference>
<dbReference type="EMBL" id="BSSD01000001">
    <property type="protein sequence ID" value="GLW89641.1"/>
    <property type="molecule type" value="Genomic_DNA"/>
</dbReference>
<organism evidence="2 3">
    <name type="scientific">Actinokineospora globicatena</name>
    <dbReference type="NCBI Taxonomy" id="103729"/>
    <lineage>
        <taxon>Bacteria</taxon>
        <taxon>Bacillati</taxon>
        <taxon>Actinomycetota</taxon>
        <taxon>Actinomycetes</taxon>
        <taxon>Pseudonocardiales</taxon>
        <taxon>Pseudonocardiaceae</taxon>
        <taxon>Actinokineospora</taxon>
    </lineage>
</organism>
<name>A0A9W6QEU8_9PSEU</name>
<proteinExistence type="predicted"/>
<comment type="caution">
    <text evidence="2">The sequence shown here is derived from an EMBL/GenBank/DDBJ whole genome shotgun (WGS) entry which is preliminary data.</text>
</comment>
<dbReference type="RefSeq" id="WP_285608915.1">
    <property type="nucleotide sequence ID" value="NZ_BSSD01000001.1"/>
</dbReference>
<dbReference type="Gene3D" id="1.25.40.10">
    <property type="entry name" value="Tetratricopeptide repeat domain"/>
    <property type="match status" value="1"/>
</dbReference>
<gene>
    <name evidence="2" type="ORF">Aglo03_04570</name>
</gene>
<feature type="region of interest" description="Disordered" evidence="1">
    <location>
        <begin position="1"/>
        <end position="23"/>
    </location>
</feature>
<dbReference type="SUPFAM" id="SSF48452">
    <property type="entry name" value="TPR-like"/>
    <property type="match status" value="1"/>
</dbReference>
<dbReference type="InterPro" id="IPR011990">
    <property type="entry name" value="TPR-like_helical_dom_sf"/>
</dbReference>